<feature type="compositionally biased region" description="Basic and acidic residues" evidence="2">
    <location>
        <begin position="521"/>
        <end position="569"/>
    </location>
</feature>
<evidence type="ECO:0000313" key="5">
    <source>
        <dbReference type="Proteomes" id="UP000006727"/>
    </source>
</evidence>
<dbReference type="InterPro" id="IPR045353">
    <property type="entry name" value="LAIKA"/>
</dbReference>
<accession>A0A7I4FNF3</accession>
<dbReference type="EMBL" id="ABEU02000004">
    <property type="status" value="NOT_ANNOTATED_CDS"/>
    <property type="molecule type" value="Genomic_DNA"/>
</dbReference>
<keyword evidence="5" id="KW-1185">Reference proteome</keyword>
<feature type="compositionally biased region" description="Basic and acidic residues" evidence="2">
    <location>
        <begin position="947"/>
        <end position="973"/>
    </location>
</feature>
<dbReference type="SMART" id="SM01122">
    <property type="entry name" value="DBC1"/>
    <property type="match status" value="1"/>
</dbReference>
<dbReference type="SUPFAM" id="SSF47473">
    <property type="entry name" value="EF-hand"/>
    <property type="match status" value="1"/>
</dbReference>
<feature type="compositionally biased region" description="Basic and acidic residues" evidence="2">
    <location>
        <begin position="589"/>
        <end position="641"/>
    </location>
</feature>
<dbReference type="Pfam" id="PF19256">
    <property type="entry name" value="LAIKA"/>
    <property type="match status" value="1"/>
</dbReference>
<feature type="compositionally biased region" description="Polar residues" evidence="2">
    <location>
        <begin position="179"/>
        <end position="188"/>
    </location>
</feature>
<dbReference type="Gramene" id="Pp3c4_10880V3.2">
    <property type="protein sequence ID" value="Pp3c4_10880V3.2"/>
    <property type="gene ID" value="Pp3c4_10880"/>
</dbReference>
<name>A0A7I4FNF3_PHYPA</name>
<dbReference type="Pfam" id="PF14443">
    <property type="entry name" value="DBC1"/>
    <property type="match status" value="1"/>
</dbReference>
<feature type="region of interest" description="Disordered" evidence="2">
    <location>
        <begin position="727"/>
        <end position="755"/>
    </location>
</feature>
<reference evidence="4 5" key="1">
    <citation type="journal article" date="2008" name="Science">
        <title>The Physcomitrella genome reveals evolutionary insights into the conquest of land by plants.</title>
        <authorList>
            <person name="Rensing S."/>
            <person name="Lang D."/>
            <person name="Zimmer A."/>
            <person name="Terry A."/>
            <person name="Salamov A."/>
            <person name="Shapiro H."/>
            <person name="Nishiyama T."/>
            <person name="Perroud P.-F."/>
            <person name="Lindquist E."/>
            <person name="Kamisugi Y."/>
            <person name="Tanahashi T."/>
            <person name="Sakakibara K."/>
            <person name="Fujita T."/>
            <person name="Oishi K."/>
            <person name="Shin-I T."/>
            <person name="Kuroki Y."/>
            <person name="Toyoda A."/>
            <person name="Suzuki Y."/>
            <person name="Hashimoto A."/>
            <person name="Yamaguchi K."/>
            <person name="Sugano A."/>
            <person name="Kohara Y."/>
            <person name="Fujiyama A."/>
            <person name="Anterola A."/>
            <person name="Aoki S."/>
            <person name="Ashton N."/>
            <person name="Barbazuk W.B."/>
            <person name="Barker E."/>
            <person name="Bennetzen J."/>
            <person name="Bezanilla M."/>
            <person name="Blankenship R."/>
            <person name="Cho S.H."/>
            <person name="Dutcher S."/>
            <person name="Estelle M."/>
            <person name="Fawcett J.A."/>
            <person name="Gundlach H."/>
            <person name="Hanada K."/>
            <person name="Heyl A."/>
            <person name="Hicks K.A."/>
            <person name="Hugh J."/>
            <person name="Lohr M."/>
            <person name="Mayer K."/>
            <person name="Melkozernov A."/>
            <person name="Murata T."/>
            <person name="Nelson D."/>
            <person name="Pils B."/>
            <person name="Prigge M."/>
            <person name="Reiss B."/>
            <person name="Renner T."/>
            <person name="Rombauts S."/>
            <person name="Rushton P."/>
            <person name="Sanderfoot A."/>
            <person name="Schween G."/>
            <person name="Shiu S.-H."/>
            <person name="Stueber K."/>
            <person name="Theodoulou F.L."/>
            <person name="Tu H."/>
            <person name="Van de Peer Y."/>
            <person name="Verrier P.J."/>
            <person name="Waters E."/>
            <person name="Wood A."/>
            <person name="Yang L."/>
            <person name="Cove D."/>
            <person name="Cuming A."/>
            <person name="Hasebe M."/>
            <person name="Lucas S."/>
            <person name="Mishler D.B."/>
            <person name="Reski R."/>
            <person name="Grigoriev I."/>
            <person name="Quatrano R.S."/>
            <person name="Boore J.L."/>
        </authorList>
    </citation>
    <scope>NUCLEOTIDE SEQUENCE [LARGE SCALE GENOMIC DNA]</scope>
    <source>
        <strain evidence="4 5">cv. Gransden 2004</strain>
    </source>
</reference>
<protein>
    <recommendedName>
        <fullName evidence="3">DBC1/CARP1 catalytically inactive NUDIX hydrolase domain-containing protein</fullName>
    </recommendedName>
</protein>
<organism evidence="4 5">
    <name type="scientific">Physcomitrium patens</name>
    <name type="common">Spreading-leaved earth moss</name>
    <name type="synonym">Physcomitrella patens</name>
    <dbReference type="NCBI Taxonomy" id="3218"/>
    <lineage>
        <taxon>Eukaryota</taxon>
        <taxon>Viridiplantae</taxon>
        <taxon>Streptophyta</taxon>
        <taxon>Embryophyta</taxon>
        <taxon>Bryophyta</taxon>
        <taxon>Bryophytina</taxon>
        <taxon>Bryopsida</taxon>
        <taxon>Funariidae</taxon>
        <taxon>Funariales</taxon>
        <taxon>Funariaceae</taxon>
        <taxon>Physcomitrium</taxon>
    </lineage>
</organism>
<sequence>MDQWSMARGAGQPQQQQQQAAHVPQQGVASQYSYSAGSYSGQQAGAPASTASAAYGQPQAYAQQGYSQQAYQQPTAASAQVGYANTATYGAPATTAQQSAQQQQVAWSQQAAAQGAQQADAQQGVYGRVSTGVASVPASGGSINVASQYGGQYGAVYVGRQGGSQQVLGASGRSAEDYQPQSAGTRGSTAYGAPQDSRATLGSGASSVVGGVPSVNASGVYGATHHTKYTEVSKYKEAPKYGDIAKYGDNAKYAGSASTADYAGKANEYGGATSPTGYSQKTTADQYAVSYNIKPADYGMAERSHYGQGQNIYGQADSRADSVRGYQDSHAVTASSIQQRQSQLLLQQQALQAQQLQASIANRGTATSPLEGATRAQGDYIGRGTAVRAGGAQDYGGNSRGMLGGNYGANRAEAELVAQYGGAGGGRSAAADPRLSAGSGAGYVSNQQASVYGGMSGGRGPGGGQIYGAHNVPAMGYGGVQLPPGRDYSAGRGTGGGGFPVQRESSYSGGRPERPSIGSSRNDDRLDPRPPFRSGGGDRRYDDANRRHSRDSMTRDSINRDSNSRDRGRSNNRMLVSGGRGSSGGGGPYDRDDRERGRDRDRDRKDDDRKRDRSPGQRASHDRKMSPSGDRDDRNRKESPRRGTSYRHASPSKEKRREYVCKIEPYSLVDLERDYASVCKRYAKLYVVPEFSKLVACWVTRDVELPINEPISFEHDAVDIEDEGESIKEAPPNISDKAFPSSASAITPSSPTSSKPALRTTVWNAKVMLMSGLSSDAYSEFFSDKSTEDKPAHIHNLLKFVALRKDRSAIMAAGGRWDEELDGGDPTDGDSALIKTAIRCTREYLQLDLSDCKKWSRIVEVHYERLGENGLPSHKEITVMFLPTISCISSGEVWQAQWKARQQAKLESDAAAKKTKDASEKISKEGESNGDKEVKEVVGVNEEESVSEVKTDNLDKLDENQDKPENDPGKVVPEKNKELLITLEEIPAPGLVLTTKRSKSFKMRSMTISLDGLLDYDEEDREECTFELSLFAEVLQELLQHKLGNVILSNLETIREESLARRNEERKRKQENEKDTDAEGSSSQRKRSKFSDKPDVEVKVEVDVKLNPEVNVDGESLKLTEKVEENGTGRVEMEDIKVESDSGDSHTAALVSVESVVKATEEEKLEDRKVEKKVVVDQELLLAYRYFDKSRVGYLKSDDLRRLLHCLGKFLTHRNVKDIVACAVSESSKSTRDDRIIYRIFTEKEVEVGMEVV</sequence>
<feature type="region of interest" description="Disordered" evidence="2">
    <location>
        <begin position="483"/>
        <end position="656"/>
    </location>
</feature>
<feature type="compositionally biased region" description="Basic and acidic residues" evidence="2">
    <location>
        <begin position="907"/>
        <end position="936"/>
    </location>
</feature>
<dbReference type="InterPro" id="IPR025224">
    <property type="entry name" value="CCAR1/CCAR2"/>
</dbReference>
<feature type="compositionally biased region" description="Gly residues" evidence="2">
    <location>
        <begin position="578"/>
        <end position="588"/>
    </location>
</feature>
<feature type="domain" description="DBC1/CARP1 catalytically inactive NUDIX hydrolase" evidence="3">
    <location>
        <begin position="791"/>
        <end position="919"/>
    </location>
</feature>
<feature type="region of interest" description="Disordered" evidence="2">
    <location>
        <begin position="907"/>
        <end position="973"/>
    </location>
</feature>
<evidence type="ECO:0000256" key="2">
    <source>
        <dbReference type="SAM" id="MobiDB-lite"/>
    </source>
</evidence>
<dbReference type="PANTHER" id="PTHR14304">
    <property type="entry name" value="CELL DIVISION CYCLE AND APOPTOSIS REGULATOR PROTEIN"/>
    <property type="match status" value="1"/>
</dbReference>
<feature type="region of interest" description="Disordered" evidence="2">
    <location>
        <begin position="166"/>
        <end position="205"/>
    </location>
</feature>
<gene>
    <name evidence="4" type="primary">LOC112281406</name>
</gene>
<dbReference type="Gene3D" id="1.10.238.10">
    <property type="entry name" value="EF-hand"/>
    <property type="match status" value="1"/>
</dbReference>
<evidence type="ECO:0000259" key="3">
    <source>
        <dbReference type="SMART" id="SM01122"/>
    </source>
</evidence>
<dbReference type="InterPro" id="IPR025954">
    <property type="entry name" value="DBC1/CARP1_inactive_NUDIX"/>
</dbReference>
<dbReference type="EnsemblPlants" id="Pp3c4_10880V3.2">
    <property type="protein sequence ID" value="Pp3c4_10880V3.2"/>
    <property type="gene ID" value="Pp3c4_10880"/>
</dbReference>
<proteinExistence type="predicted"/>
<reference evidence="4 5" key="2">
    <citation type="journal article" date="2018" name="Plant J.">
        <title>The Physcomitrella patens chromosome-scale assembly reveals moss genome structure and evolution.</title>
        <authorList>
            <person name="Lang D."/>
            <person name="Ullrich K.K."/>
            <person name="Murat F."/>
            <person name="Fuchs J."/>
            <person name="Jenkins J."/>
            <person name="Haas F.B."/>
            <person name="Piednoel M."/>
            <person name="Gundlach H."/>
            <person name="Van Bel M."/>
            <person name="Meyberg R."/>
            <person name="Vives C."/>
            <person name="Morata J."/>
            <person name="Symeonidi A."/>
            <person name="Hiss M."/>
            <person name="Muchero W."/>
            <person name="Kamisugi Y."/>
            <person name="Saleh O."/>
            <person name="Blanc G."/>
            <person name="Decker E.L."/>
            <person name="van Gessel N."/>
            <person name="Grimwood J."/>
            <person name="Hayes R.D."/>
            <person name="Graham S.W."/>
            <person name="Gunter L.E."/>
            <person name="McDaniel S.F."/>
            <person name="Hoernstein S.N.W."/>
            <person name="Larsson A."/>
            <person name="Li F.W."/>
            <person name="Perroud P.F."/>
            <person name="Phillips J."/>
            <person name="Ranjan P."/>
            <person name="Rokshar D.S."/>
            <person name="Rothfels C.J."/>
            <person name="Schneider L."/>
            <person name="Shu S."/>
            <person name="Stevenson D.W."/>
            <person name="Thummler F."/>
            <person name="Tillich M."/>
            <person name="Villarreal Aguilar J.C."/>
            <person name="Widiez T."/>
            <person name="Wong G.K."/>
            <person name="Wymore A."/>
            <person name="Zhang Y."/>
            <person name="Zimmer A.D."/>
            <person name="Quatrano R.S."/>
            <person name="Mayer K.F.X."/>
            <person name="Goodstein D."/>
            <person name="Casacuberta J.M."/>
            <person name="Vandepoele K."/>
            <person name="Reski R."/>
            <person name="Cuming A.C."/>
            <person name="Tuskan G.A."/>
            <person name="Maumus F."/>
            <person name="Salse J."/>
            <person name="Schmutz J."/>
            <person name="Rensing S.A."/>
        </authorList>
    </citation>
    <scope>NUCLEOTIDE SEQUENCE [LARGE SCALE GENOMIC DNA]</scope>
    <source>
        <strain evidence="4 5">cv. Gransden 2004</strain>
    </source>
</reference>
<evidence type="ECO:0000256" key="1">
    <source>
        <dbReference type="ARBA" id="ARBA00023054"/>
    </source>
</evidence>
<dbReference type="PANTHER" id="PTHR14304:SF11">
    <property type="entry name" value="SAP DOMAIN-CONTAINING PROTEIN"/>
    <property type="match status" value="1"/>
</dbReference>
<dbReference type="AlphaFoldDB" id="A0A7I4FNF3"/>
<dbReference type="FunFam" id="1.10.238.10:FF:000157">
    <property type="entry name" value="ATP/GTP-binding protein family"/>
    <property type="match status" value="1"/>
</dbReference>
<dbReference type="Proteomes" id="UP000006727">
    <property type="component" value="Chromosome 4"/>
</dbReference>
<dbReference type="InterPro" id="IPR011992">
    <property type="entry name" value="EF-hand-dom_pair"/>
</dbReference>
<feature type="compositionally biased region" description="Low complexity" evidence="2">
    <location>
        <begin position="738"/>
        <end position="755"/>
    </location>
</feature>
<feature type="compositionally biased region" description="Low complexity" evidence="2">
    <location>
        <begin position="10"/>
        <end position="27"/>
    </location>
</feature>
<keyword evidence="1" id="KW-0175">Coiled coil</keyword>
<evidence type="ECO:0000313" key="4">
    <source>
        <dbReference type="EnsemblPlants" id="Pp3c4_10880V3.2"/>
    </source>
</evidence>
<reference evidence="4" key="3">
    <citation type="submission" date="2020-12" db="UniProtKB">
        <authorList>
            <consortium name="EnsemblPlants"/>
        </authorList>
    </citation>
    <scope>IDENTIFICATION</scope>
</reference>
<feature type="region of interest" description="Disordered" evidence="2">
    <location>
        <begin position="1"/>
        <end position="27"/>
    </location>
</feature>
<dbReference type="GO" id="GO:0006355">
    <property type="term" value="P:regulation of DNA-templated transcription"/>
    <property type="evidence" value="ECO:0007669"/>
    <property type="project" value="InterPro"/>
</dbReference>
<feature type="compositionally biased region" description="Basic and acidic residues" evidence="2">
    <location>
        <begin position="1058"/>
        <end position="1077"/>
    </location>
</feature>
<feature type="region of interest" description="Disordered" evidence="2">
    <location>
        <begin position="1058"/>
        <end position="1094"/>
    </location>
</feature>